<keyword evidence="3" id="KW-0804">Transcription</keyword>
<keyword evidence="6" id="KW-1185">Reference proteome</keyword>
<dbReference type="Gene3D" id="1.10.10.10">
    <property type="entry name" value="Winged helix-like DNA-binding domain superfamily/Winged helix DNA-binding domain"/>
    <property type="match status" value="1"/>
</dbReference>
<organism evidence="5 6">
    <name type="scientific">Chelatococcus asaccharovorans</name>
    <dbReference type="NCBI Taxonomy" id="28210"/>
    <lineage>
        <taxon>Bacteria</taxon>
        <taxon>Pseudomonadati</taxon>
        <taxon>Pseudomonadota</taxon>
        <taxon>Alphaproteobacteria</taxon>
        <taxon>Hyphomicrobiales</taxon>
        <taxon>Chelatococcaceae</taxon>
        <taxon>Chelatococcus</taxon>
    </lineage>
</organism>
<evidence type="ECO:0000256" key="3">
    <source>
        <dbReference type="ARBA" id="ARBA00023163"/>
    </source>
</evidence>
<dbReference type="AlphaFoldDB" id="A0A2V3U1N6"/>
<evidence type="ECO:0000256" key="1">
    <source>
        <dbReference type="ARBA" id="ARBA00023015"/>
    </source>
</evidence>
<comment type="caution">
    <text evidence="5">The sequence shown here is derived from an EMBL/GenBank/DDBJ whole genome shotgun (WGS) entry which is preliminary data.</text>
</comment>
<keyword evidence="2 5" id="KW-0238">DNA-binding</keyword>
<dbReference type="PROSITE" id="PS50949">
    <property type="entry name" value="HTH_GNTR"/>
    <property type="match status" value="1"/>
</dbReference>
<evidence type="ECO:0000313" key="6">
    <source>
        <dbReference type="Proteomes" id="UP000248021"/>
    </source>
</evidence>
<evidence type="ECO:0000313" key="5">
    <source>
        <dbReference type="EMBL" id="PXW56396.1"/>
    </source>
</evidence>
<dbReference type="GO" id="GO:0003700">
    <property type="term" value="F:DNA-binding transcription factor activity"/>
    <property type="evidence" value="ECO:0007669"/>
    <property type="project" value="InterPro"/>
</dbReference>
<dbReference type="OrthoDB" id="7768882at2"/>
<dbReference type="Pfam" id="PF07729">
    <property type="entry name" value="FCD"/>
    <property type="match status" value="1"/>
</dbReference>
<dbReference type="InterPro" id="IPR036390">
    <property type="entry name" value="WH_DNA-bd_sf"/>
</dbReference>
<sequence>MERTGEERDPPKLREIAYDSFTRHLLANAVRPGQFVSQRELVELTGLTLGAIRELVPRLEAEGLVKTVPQRGMQVAHIDLGLIRDAYQFRLFLEKEAMALFVETASDATIAAIRAQHEDILRRAEQDGASLDLAAEAQAVDWGFHDTIIDALGNEIIAKAYRVNSIKIRLIRQELTRIDGLVVPVMNEHLAVIAAMETRDPALAADALARHIDSARRRALGLR</sequence>
<dbReference type="PANTHER" id="PTHR43537:SF45">
    <property type="entry name" value="GNTR FAMILY REGULATORY PROTEIN"/>
    <property type="match status" value="1"/>
</dbReference>
<dbReference type="RefSeq" id="WP_110376146.1">
    <property type="nucleotide sequence ID" value="NZ_JAHBRY010000001.1"/>
</dbReference>
<name>A0A2V3U1N6_9HYPH</name>
<dbReference type="GO" id="GO:0003677">
    <property type="term" value="F:DNA binding"/>
    <property type="evidence" value="ECO:0007669"/>
    <property type="project" value="UniProtKB-KW"/>
</dbReference>
<dbReference type="InterPro" id="IPR000524">
    <property type="entry name" value="Tscrpt_reg_HTH_GntR"/>
</dbReference>
<dbReference type="SUPFAM" id="SSF46785">
    <property type="entry name" value="Winged helix' DNA-binding domain"/>
    <property type="match status" value="1"/>
</dbReference>
<dbReference type="SUPFAM" id="SSF48008">
    <property type="entry name" value="GntR ligand-binding domain-like"/>
    <property type="match status" value="1"/>
</dbReference>
<keyword evidence="1" id="KW-0805">Transcription regulation</keyword>
<dbReference type="SMART" id="SM00895">
    <property type="entry name" value="FCD"/>
    <property type="match status" value="1"/>
</dbReference>
<dbReference type="Pfam" id="PF00392">
    <property type="entry name" value="GntR"/>
    <property type="match status" value="1"/>
</dbReference>
<evidence type="ECO:0000256" key="2">
    <source>
        <dbReference type="ARBA" id="ARBA00023125"/>
    </source>
</evidence>
<dbReference type="Proteomes" id="UP000248021">
    <property type="component" value="Unassembled WGS sequence"/>
</dbReference>
<evidence type="ECO:0000259" key="4">
    <source>
        <dbReference type="PROSITE" id="PS50949"/>
    </source>
</evidence>
<dbReference type="InterPro" id="IPR008920">
    <property type="entry name" value="TF_FadR/GntR_C"/>
</dbReference>
<reference evidence="5 6" key="1">
    <citation type="submission" date="2018-05" db="EMBL/GenBank/DDBJ databases">
        <title>Genomic Encyclopedia of Type Strains, Phase IV (KMG-IV): sequencing the most valuable type-strain genomes for metagenomic binning, comparative biology and taxonomic classification.</title>
        <authorList>
            <person name="Goeker M."/>
        </authorList>
    </citation>
    <scope>NUCLEOTIDE SEQUENCE [LARGE SCALE GENOMIC DNA]</scope>
    <source>
        <strain evidence="5 6">DSM 6462</strain>
    </source>
</reference>
<dbReference type="InterPro" id="IPR011711">
    <property type="entry name" value="GntR_C"/>
</dbReference>
<dbReference type="Gene3D" id="1.20.120.530">
    <property type="entry name" value="GntR ligand-binding domain-like"/>
    <property type="match status" value="1"/>
</dbReference>
<protein>
    <submittedName>
        <fullName evidence="5">DNA-binding GntR family transcriptional regulator</fullName>
    </submittedName>
</protein>
<proteinExistence type="predicted"/>
<dbReference type="PANTHER" id="PTHR43537">
    <property type="entry name" value="TRANSCRIPTIONAL REGULATOR, GNTR FAMILY"/>
    <property type="match status" value="1"/>
</dbReference>
<gene>
    <name evidence="5" type="ORF">C7450_108146</name>
</gene>
<dbReference type="InterPro" id="IPR036388">
    <property type="entry name" value="WH-like_DNA-bd_sf"/>
</dbReference>
<feature type="domain" description="HTH gntR-type" evidence="4">
    <location>
        <begin position="11"/>
        <end position="78"/>
    </location>
</feature>
<accession>A0A2V3U1N6</accession>
<dbReference type="EMBL" id="QJJK01000008">
    <property type="protein sequence ID" value="PXW56396.1"/>
    <property type="molecule type" value="Genomic_DNA"/>
</dbReference>